<dbReference type="Pfam" id="PF02515">
    <property type="entry name" value="CoA_transf_3"/>
    <property type="match status" value="1"/>
</dbReference>
<dbReference type="SUPFAM" id="SSF89796">
    <property type="entry name" value="CoA-transferase family III (CaiB/BaiF)"/>
    <property type="match status" value="1"/>
</dbReference>
<organism evidence="1 2">
    <name type="scientific">Halioxenophilus aromaticivorans</name>
    <dbReference type="NCBI Taxonomy" id="1306992"/>
    <lineage>
        <taxon>Bacteria</taxon>
        <taxon>Pseudomonadati</taxon>
        <taxon>Pseudomonadota</taxon>
        <taxon>Gammaproteobacteria</taxon>
        <taxon>Alteromonadales</taxon>
        <taxon>Alteromonadaceae</taxon>
        <taxon>Halioxenophilus</taxon>
    </lineage>
</organism>
<reference evidence="2" key="1">
    <citation type="journal article" date="2019" name="Int. J. Syst. Evol. Microbiol.">
        <title>The Global Catalogue of Microorganisms (GCM) 10K type strain sequencing project: providing services to taxonomists for standard genome sequencing and annotation.</title>
        <authorList>
            <consortium name="The Broad Institute Genomics Platform"/>
            <consortium name="The Broad Institute Genome Sequencing Center for Infectious Disease"/>
            <person name="Wu L."/>
            <person name="Ma J."/>
        </authorList>
    </citation>
    <scope>NUCLEOTIDE SEQUENCE [LARGE SCALE GENOMIC DNA]</scope>
    <source>
        <strain evidence="2">JCM 19134</strain>
    </source>
</reference>
<keyword evidence="2" id="KW-1185">Reference proteome</keyword>
<dbReference type="EMBL" id="BAABLX010000004">
    <property type="protein sequence ID" value="GAA4932526.1"/>
    <property type="molecule type" value="Genomic_DNA"/>
</dbReference>
<dbReference type="InterPro" id="IPR050509">
    <property type="entry name" value="CoA-transferase_III"/>
</dbReference>
<name>A0AAV3TYT2_9ALTE</name>
<dbReference type="AlphaFoldDB" id="A0AAV3TYT2"/>
<keyword evidence="1" id="KW-0808">Transferase</keyword>
<evidence type="ECO:0000313" key="1">
    <source>
        <dbReference type="EMBL" id="GAA4932526.1"/>
    </source>
</evidence>
<evidence type="ECO:0000313" key="2">
    <source>
        <dbReference type="Proteomes" id="UP001409585"/>
    </source>
</evidence>
<dbReference type="Gene3D" id="3.40.50.10540">
    <property type="entry name" value="Crotonobetainyl-coa:carnitine coa-transferase, domain 1"/>
    <property type="match status" value="1"/>
</dbReference>
<dbReference type="InterPro" id="IPR044855">
    <property type="entry name" value="CoA-Trfase_III_dom3_sf"/>
</dbReference>
<gene>
    <name evidence="1" type="ORF">GCM10025791_06370</name>
</gene>
<dbReference type="Proteomes" id="UP001409585">
    <property type="component" value="Unassembled WGS sequence"/>
</dbReference>
<accession>A0AAV3TYT2</accession>
<dbReference type="Gene3D" id="3.30.1540.10">
    <property type="entry name" value="formyl-coa transferase, domain 3"/>
    <property type="match status" value="1"/>
</dbReference>
<dbReference type="GO" id="GO:0016740">
    <property type="term" value="F:transferase activity"/>
    <property type="evidence" value="ECO:0007669"/>
    <property type="project" value="UniProtKB-KW"/>
</dbReference>
<comment type="caution">
    <text evidence="1">The sequence shown here is derived from an EMBL/GenBank/DDBJ whole genome shotgun (WGS) entry which is preliminary data.</text>
</comment>
<protein>
    <submittedName>
        <fullName evidence="1">CoA transferase</fullName>
    </submittedName>
</protein>
<dbReference type="InterPro" id="IPR003673">
    <property type="entry name" value="CoA-Trfase_fam_III"/>
</dbReference>
<dbReference type="RefSeq" id="WP_345416929.1">
    <property type="nucleotide sequence ID" value="NZ_AP031496.1"/>
</dbReference>
<dbReference type="PANTHER" id="PTHR48228">
    <property type="entry name" value="SUCCINYL-COA--D-CITRAMALATE COA-TRANSFERASE"/>
    <property type="match status" value="1"/>
</dbReference>
<dbReference type="InterPro" id="IPR023606">
    <property type="entry name" value="CoA-Trfase_III_dom_1_sf"/>
</dbReference>
<sequence>MTLIAEGITVLEVAQHTFVPSAGAVLADWGANVIKIEHPLRGDTMRGFRSTGDAKHNPNRHTLVEHANRGKRSVGVDISTAEGQQLIYEIAQQADVFLTNYLPAQRQKLKLDLEHIRAANPNIIYARGSAFGDKGPEREAGGFDGTAFWTRSGIGNSMSPPDLDGPLSQGIPAFGDCIGGMNIAGGILGALYHREKTGHAVELDVSLMSSAWWAAGSGLAQTMELGIVPRTRMPRGGGSPGNPFMGNFTTADGGTLNFCILTPGPYIRDTFTRLGIPEAADDPRFASAEALMENWADASALMVKAIAQQPFSYWVTHLKTMRGQWAPFQSLEDLAQDEQALTNDMVIEVEAAEGSEPLKLVRPPVQFDRQPIKTTRAPMAAEHTETFLLELGLEWERIEALKAAGAIN</sequence>
<dbReference type="PANTHER" id="PTHR48228:SF2">
    <property type="entry name" value="E-CINNAMOYL-COA:R-PHENYLLACTATE COA TRANSFERASE LARGE SUBUNIT"/>
    <property type="match status" value="1"/>
</dbReference>
<proteinExistence type="predicted"/>